<evidence type="ECO:0000256" key="4">
    <source>
        <dbReference type="ARBA" id="ARBA00023212"/>
    </source>
</evidence>
<name>A0A6A4X0G5_AMPAM</name>
<dbReference type="GO" id="GO:0008017">
    <property type="term" value="F:microtubule binding"/>
    <property type="evidence" value="ECO:0007669"/>
    <property type="project" value="InterPro"/>
</dbReference>
<evidence type="ECO:0000256" key="1">
    <source>
        <dbReference type="ARBA" id="ARBA00004245"/>
    </source>
</evidence>
<keyword evidence="6" id="KW-0493">Microtubule</keyword>
<evidence type="ECO:0000256" key="3">
    <source>
        <dbReference type="ARBA" id="ARBA00022840"/>
    </source>
</evidence>
<keyword evidence="2 5" id="KW-0547">Nucleotide-binding</keyword>
<evidence type="ECO:0000256" key="6">
    <source>
        <dbReference type="RuleBase" id="RU000394"/>
    </source>
</evidence>
<dbReference type="FunFam" id="3.40.850.10:FF:000080">
    <property type="entry name" value="Kinesin-like protein"/>
    <property type="match status" value="1"/>
</dbReference>
<organism evidence="9 10">
    <name type="scientific">Amphibalanus amphitrite</name>
    <name type="common">Striped barnacle</name>
    <name type="synonym">Balanus amphitrite</name>
    <dbReference type="NCBI Taxonomy" id="1232801"/>
    <lineage>
        <taxon>Eukaryota</taxon>
        <taxon>Metazoa</taxon>
        <taxon>Ecdysozoa</taxon>
        <taxon>Arthropoda</taxon>
        <taxon>Crustacea</taxon>
        <taxon>Multicrustacea</taxon>
        <taxon>Cirripedia</taxon>
        <taxon>Thoracica</taxon>
        <taxon>Thoracicalcarea</taxon>
        <taxon>Balanomorpha</taxon>
        <taxon>Balanoidea</taxon>
        <taxon>Balanidae</taxon>
        <taxon>Amphibalaninae</taxon>
        <taxon>Amphibalanus</taxon>
    </lineage>
</organism>
<gene>
    <name evidence="9" type="primary">Kif12</name>
    <name evidence="9" type="ORF">FJT64_001633</name>
</gene>
<feature type="compositionally biased region" description="Polar residues" evidence="7">
    <location>
        <begin position="33"/>
        <end position="42"/>
    </location>
</feature>
<dbReference type="AlphaFoldDB" id="A0A6A4X0G5"/>
<dbReference type="InterPro" id="IPR019821">
    <property type="entry name" value="Kinesin_motor_CS"/>
</dbReference>
<feature type="region of interest" description="Disordered" evidence="7">
    <location>
        <begin position="579"/>
        <end position="687"/>
    </location>
</feature>
<feature type="region of interest" description="Disordered" evidence="7">
    <location>
        <begin position="1"/>
        <end position="63"/>
    </location>
</feature>
<dbReference type="PROSITE" id="PS00411">
    <property type="entry name" value="KINESIN_MOTOR_1"/>
    <property type="match status" value="1"/>
</dbReference>
<feature type="compositionally biased region" description="Basic and acidic residues" evidence="7">
    <location>
        <begin position="7"/>
        <end position="18"/>
    </location>
</feature>
<feature type="compositionally biased region" description="Low complexity" evidence="7">
    <location>
        <begin position="676"/>
        <end position="687"/>
    </location>
</feature>
<dbReference type="Pfam" id="PF00225">
    <property type="entry name" value="Kinesin"/>
    <property type="match status" value="1"/>
</dbReference>
<feature type="domain" description="Kinesin motor" evidence="8">
    <location>
        <begin position="74"/>
        <end position="422"/>
    </location>
</feature>
<comment type="subcellular location">
    <subcellularLocation>
        <location evidence="1">Cytoplasm</location>
        <location evidence="1">Cytoskeleton</location>
    </subcellularLocation>
</comment>
<evidence type="ECO:0000256" key="5">
    <source>
        <dbReference type="PROSITE-ProRule" id="PRU00283"/>
    </source>
</evidence>
<evidence type="ECO:0000313" key="9">
    <source>
        <dbReference type="EMBL" id="KAF0313246.1"/>
    </source>
</evidence>
<comment type="similarity">
    <text evidence="5 6">Belongs to the TRAFAC class myosin-kinesin ATPase superfamily. Kinesin family.</text>
</comment>
<dbReference type="InterPro" id="IPR027640">
    <property type="entry name" value="Kinesin-like_fam"/>
</dbReference>
<accession>A0A6A4X0G5</accession>
<dbReference type="GO" id="GO:0005874">
    <property type="term" value="C:microtubule"/>
    <property type="evidence" value="ECO:0007669"/>
    <property type="project" value="UniProtKB-KW"/>
</dbReference>
<dbReference type="EMBL" id="VIIS01000103">
    <property type="protein sequence ID" value="KAF0313246.1"/>
    <property type="molecule type" value="Genomic_DNA"/>
</dbReference>
<dbReference type="CDD" id="cd00106">
    <property type="entry name" value="KISc"/>
    <property type="match status" value="1"/>
</dbReference>
<evidence type="ECO:0000313" key="10">
    <source>
        <dbReference type="Proteomes" id="UP000440578"/>
    </source>
</evidence>
<feature type="binding site" evidence="5">
    <location>
        <begin position="159"/>
        <end position="166"/>
    </location>
    <ligand>
        <name>ATP</name>
        <dbReference type="ChEBI" id="CHEBI:30616"/>
    </ligand>
</feature>
<feature type="compositionally biased region" description="Basic and acidic residues" evidence="7">
    <location>
        <begin position="623"/>
        <end position="641"/>
    </location>
</feature>
<keyword evidence="4" id="KW-0206">Cytoskeleton</keyword>
<dbReference type="PANTHER" id="PTHR47969:SF33">
    <property type="entry name" value="KINESIN-LIKE PROTEIN"/>
    <property type="match status" value="1"/>
</dbReference>
<keyword evidence="4" id="KW-0963">Cytoplasm</keyword>
<dbReference type="OrthoDB" id="3176171at2759"/>
<dbReference type="PROSITE" id="PS50067">
    <property type="entry name" value="KINESIN_MOTOR_2"/>
    <property type="match status" value="1"/>
</dbReference>
<dbReference type="GO" id="GO:0005524">
    <property type="term" value="F:ATP binding"/>
    <property type="evidence" value="ECO:0007669"/>
    <property type="project" value="UniProtKB-UniRule"/>
</dbReference>
<dbReference type="GO" id="GO:0007018">
    <property type="term" value="P:microtubule-based movement"/>
    <property type="evidence" value="ECO:0007669"/>
    <property type="project" value="InterPro"/>
</dbReference>
<dbReference type="Proteomes" id="UP000440578">
    <property type="component" value="Unassembled WGS sequence"/>
</dbReference>
<dbReference type="InterPro" id="IPR027417">
    <property type="entry name" value="P-loop_NTPase"/>
</dbReference>
<dbReference type="GO" id="GO:0005875">
    <property type="term" value="C:microtubule associated complex"/>
    <property type="evidence" value="ECO:0007669"/>
    <property type="project" value="TreeGrafter"/>
</dbReference>
<dbReference type="PRINTS" id="PR00380">
    <property type="entry name" value="KINESINHEAVY"/>
</dbReference>
<dbReference type="InterPro" id="IPR001752">
    <property type="entry name" value="Kinesin_motor_dom"/>
</dbReference>
<keyword evidence="10" id="KW-1185">Reference proteome</keyword>
<dbReference type="InterPro" id="IPR036961">
    <property type="entry name" value="Kinesin_motor_dom_sf"/>
</dbReference>
<keyword evidence="5 6" id="KW-0505">Motor protein</keyword>
<evidence type="ECO:0000256" key="2">
    <source>
        <dbReference type="ARBA" id="ARBA00022741"/>
    </source>
</evidence>
<sequence>MGVITERVSRSRSGDRTKPGSRGSTGDRVHRSATFSGESTLPGSRGSNRGSANSLNKSHNGSLGSLDDFDDCDNINVVVRVRPLNEKEQNRGEDSIITFPGQGQMLLEPQAENIKAKQFRFNILFEPEATQEDVLSHSGAKRMVEMAVEGYPCTIFCYGQTGSGKTHTLTGPPHLFRKAPDMYSEDHGLVFRSFVYLFQVINEQKDKDFLLKASYLEIYNEKVIDLLNPVQPEPGKPPRSLMVRWNKKKRAFFVENLFTVECEELDDLLAVLEEGLRNRAVASHNMNEFSSRSHTILTVYITSEQKAAEDSDVYISKLGKLNFVDLAGSEMTKKTNSEGKTLEEANNINKSLMVLGTCISNLSDPKKKTGHIPYRDSKLTKLLADSLAGSGVTLMIACASPARSNISESLNTLRYASRAKRIKTKPIVVMDPRESLIISLKREVHILQQENDQLKALLNIGAHGEVPAITNGTPGTGGDARRRPSIAKLAVDKERLHELKTEELIELLQEYMANNTALRDENLDLHTLRDALMRDQDVIIKENERLLRKLEEINSTCSRSPIVPARPTYSADLQVQSLSQPSTLPNTPERNGHGSGDGQVNVWTNPRYEEKKNSSPRKSKVPKSVDKELEKRQMKGSDNIKGKIQQRTPSGTRSADGKKPKSQAIKNDLAARRRAGASPGRPPRANQ</sequence>
<dbReference type="PANTHER" id="PTHR47969">
    <property type="entry name" value="CHROMOSOME-ASSOCIATED KINESIN KIF4A-RELATED"/>
    <property type="match status" value="1"/>
</dbReference>
<evidence type="ECO:0000259" key="8">
    <source>
        <dbReference type="PROSITE" id="PS50067"/>
    </source>
</evidence>
<dbReference type="SMART" id="SM00129">
    <property type="entry name" value="KISc"/>
    <property type="match status" value="1"/>
</dbReference>
<keyword evidence="3 5" id="KW-0067">ATP-binding</keyword>
<dbReference type="GO" id="GO:0051231">
    <property type="term" value="P:spindle elongation"/>
    <property type="evidence" value="ECO:0007669"/>
    <property type="project" value="TreeGrafter"/>
</dbReference>
<comment type="caution">
    <text evidence="9">The sequence shown here is derived from an EMBL/GenBank/DDBJ whole genome shotgun (WGS) entry which is preliminary data.</text>
</comment>
<dbReference type="GO" id="GO:0007052">
    <property type="term" value="P:mitotic spindle organization"/>
    <property type="evidence" value="ECO:0007669"/>
    <property type="project" value="TreeGrafter"/>
</dbReference>
<dbReference type="SUPFAM" id="SSF52540">
    <property type="entry name" value="P-loop containing nucleoside triphosphate hydrolases"/>
    <property type="match status" value="1"/>
</dbReference>
<feature type="compositionally biased region" description="Polar residues" evidence="7">
    <location>
        <begin position="579"/>
        <end position="589"/>
    </location>
</feature>
<evidence type="ECO:0000256" key="7">
    <source>
        <dbReference type="SAM" id="MobiDB-lite"/>
    </source>
</evidence>
<protein>
    <recommendedName>
        <fullName evidence="6">Kinesin-like protein</fullName>
    </recommendedName>
</protein>
<feature type="compositionally biased region" description="Low complexity" evidence="7">
    <location>
        <begin position="43"/>
        <end position="54"/>
    </location>
</feature>
<dbReference type="GO" id="GO:0003777">
    <property type="term" value="F:microtubule motor activity"/>
    <property type="evidence" value="ECO:0007669"/>
    <property type="project" value="InterPro"/>
</dbReference>
<proteinExistence type="inferred from homology"/>
<dbReference type="Gene3D" id="3.40.850.10">
    <property type="entry name" value="Kinesin motor domain"/>
    <property type="match status" value="1"/>
</dbReference>
<reference evidence="9 10" key="1">
    <citation type="submission" date="2019-07" db="EMBL/GenBank/DDBJ databases">
        <title>Draft genome assembly of a fouling barnacle, Amphibalanus amphitrite (Darwin, 1854): The first reference genome for Thecostraca.</title>
        <authorList>
            <person name="Kim W."/>
        </authorList>
    </citation>
    <scope>NUCLEOTIDE SEQUENCE [LARGE SCALE GENOMIC DNA]</scope>
    <source>
        <strain evidence="9">SNU_AA5</strain>
        <tissue evidence="9">Soma without cirri and trophi</tissue>
    </source>
</reference>